<evidence type="ECO:0000256" key="1">
    <source>
        <dbReference type="SAM" id="MobiDB-lite"/>
    </source>
</evidence>
<proteinExistence type="predicted"/>
<dbReference type="AlphaFoldDB" id="A0A813L5C0"/>
<dbReference type="EMBL" id="CAJNNW010034149">
    <property type="protein sequence ID" value="CAE8721781.1"/>
    <property type="molecule type" value="Genomic_DNA"/>
</dbReference>
<feature type="region of interest" description="Disordered" evidence="1">
    <location>
        <begin position="187"/>
        <end position="217"/>
    </location>
</feature>
<protein>
    <submittedName>
        <fullName evidence="2">Uncharacterized protein</fullName>
    </submittedName>
</protein>
<dbReference type="Proteomes" id="UP000626109">
    <property type="component" value="Unassembled WGS sequence"/>
</dbReference>
<comment type="caution">
    <text evidence="2">The sequence shown here is derived from an EMBL/GenBank/DDBJ whole genome shotgun (WGS) entry which is preliminary data.</text>
</comment>
<evidence type="ECO:0000313" key="2">
    <source>
        <dbReference type="EMBL" id="CAE8721781.1"/>
    </source>
</evidence>
<gene>
    <name evidence="2" type="ORF">PGLA2088_LOCUS42138</name>
</gene>
<feature type="region of interest" description="Disordered" evidence="1">
    <location>
        <begin position="97"/>
        <end position="140"/>
    </location>
</feature>
<feature type="compositionally biased region" description="Polar residues" evidence="1">
    <location>
        <begin position="207"/>
        <end position="217"/>
    </location>
</feature>
<organism evidence="2 3">
    <name type="scientific">Polarella glacialis</name>
    <name type="common">Dinoflagellate</name>
    <dbReference type="NCBI Taxonomy" id="89957"/>
    <lineage>
        <taxon>Eukaryota</taxon>
        <taxon>Sar</taxon>
        <taxon>Alveolata</taxon>
        <taxon>Dinophyceae</taxon>
        <taxon>Suessiales</taxon>
        <taxon>Suessiaceae</taxon>
        <taxon>Polarella</taxon>
    </lineage>
</organism>
<evidence type="ECO:0000313" key="3">
    <source>
        <dbReference type="Proteomes" id="UP000626109"/>
    </source>
</evidence>
<name>A0A813L5C0_POLGL</name>
<feature type="region of interest" description="Disordered" evidence="1">
    <location>
        <begin position="244"/>
        <end position="269"/>
    </location>
</feature>
<accession>A0A813L5C0</accession>
<sequence>MHPAYFAFQLISRFRILLVLHWHIFERHISQLGKTCKMRCQQPRPGHLAHWLLPRPAMDSPGTEAYHQASGSAASMRAASSLAPDIWPTGSFLALPGTAQGQKPHARHQAQQSQCELPAASPRISGPLAPSSACQVQPRDRSLTPGIRLNSVNASCQQPRPGHLVHCLNPRPAMDRSLTPGIRLSSVSASCDQPRPPRTSGPLVPSSACQGQPRDSNLTPGIKLNSVSASCQQPRPGHLAHWLLSRPARDSPGTAASHQASGSAVSVPS</sequence>
<feature type="compositionally biased region" description="Polar residues" evidence="1">
    <location>
        <begin position="254"/>
        <end position="269"/>
    </location>
</feature>
<reference evidence="2" key="1">
    <citation type="submission" date="2021-02" db="EMBL/GenBank/DDBJ databases">
        <authorList>
            <person name="Dougan E. K."/>
            <person name="Rhodes N."/>
            <person name="Thang M."/>
            <person name="Chan C."/>
        </authorList>
    </citation>
    <scope>NUCLEOTIDE SEQUENCE</scope>
</reference>